<dbReference type="EMBL" id="DUJS01000002">
    <property type="protein sequence ID" value="HII70054.1"/>
    <property type="molecule type" value="Genomic_DNA"/>
</dbReference>
<keyword evidence="1" id="KW-0533">Nickel</keyword>
<evidence type="ECO:0000256" key="2">
    <source>
        <dbReference type="ARBA" id="ARBA00022723"/>
    </source>
</evidence>
<dbReference type="GO" id="GO:0051536">
    <property type="term" value="F:iron-sulfur cluster binding"/>
    <property type="evidence" value="ECO:0007669"/>
    <property type="project" value="UniProtKB-KW"/>
</dbReference>
<keyword evidence="4" id="KW-0411">Iron-sulfur</keyword>
<dbReference type="GO" id="GO:0004601">
    <property type="term" value="F:peroxidase activity"/>
    <property type="evidence" value="ECO:0007669"/>
    <property type="project" value="TreeGrafter"/>
</dbReference>
<dbReference type="InterPro" id="IPR004137">
    <property type="entry name" value="HCP/CODH"/>
</dbReference>
<dbReference type="PANTHER" id="PTHR30109:SF6">
    <property type="entry name" value="ACETYL-COA DECARBONYLASE_SYNTHASE COMPLEX SUBUNIT ALPHA"/>
    <property type="match status" value="1"/>
</dbReference>
<dbReference type="SUPFAM" id="SSF56821">
    <property type="entry name" value="Prismane protein-like"/>
    <property type="match status" value="1"/>
</dbReference>
<sequence>MGIEWEGVKVEIGELVVEGDSESEMEGPTRRELLPWDRTLASVYDLAVVPGDSEEERREVARTIVTLCCEGTAGLISTARLVVELLRQTGENLDPGFDAETPLPLYETLLGSSPECADDLEAGLSYAERELTSSVSELLRSHSLKGYESVAMHAGAIGLLAMEIADATPSTLMEVTESEEVFEIGTDDLPRRPTVLLVGHLPLLGHIITEELGTLARQVELVGLTHTAWPNREDHVRVVGPLSMYHEYLSSGFADVVVVDGACPGEDVIEAAREGGSKLVATVGARVADLLDVTDYPVEEAVEVLVTEEDAVYVEEPIKAVEIAAWAALRVEGSRDRREPPRRAFRVGPPTRLTDVVIRNVGVPVVAGNIPGIVVLVSCPEKSADVEEPAKIAEVLLERGYLVLVPGCLAVALGSYLDDDGKTLYERYPDTLLNTGPCTSAAHLVGACIRVGVIFGKLPIRGEFVRVADYVLNRVGACVIAWGGEYSEHLVSAAYGVTRWGIPVVLGPDPEAGSLLVEKNPKVIDACSGEEVEDPTPEHLRCVVSDWKEAAITAARLCMRPNDTPEGRQNKVESYVELYRELYGELPPDLDLLIRDESDIPVTLRSEIRELLEETGWTPRSRASDPTLLPEG</sequence>
<dbReference type="RefSeq" id="WP_011019088.1">
    <property type="nucleotide sequence ID" value="NZ_DUJS01000002.1"/>
</dbReference>
<dbReference type="SMR" id="A0A832WNW2"/>
<name>A0A832WNW2_9EURY</name>
<proteinExistence type="predicted"/>
<dbReference type="GO" id="GO:0046872">
    <property type="term" value="F:metal ion binding"/>
    <property type="evidence" value="ECO:0007669"/>
    <property type="project" value="UniProtKB-KW"/>
</dbReference>
<dbReference type="GO" id="GO:0042542">
    <property type="term" value="P:response to hydrogen peroxide"/>
    <property type="evidence" value="ECO:0007669"/>
    <property type="project" value="TreeGrafter"/>
</dbReference>
<dbReference type="InterPro" id="IPR016099">
    <property type="entry name" value="Prismane-like_a/b-sand"/>
</dbReference>
<dbReference type="OMA" id="AADIEEW"/>
<dbReference type="PANTHER" id="PTHR30109">
    <property type="entry name" value="HYDROXYLAMINE REDUCTASE"/>
    <property type="match status" value="1"/>
</dbReference>
<dbReference type="AlphaFoldDB" id="A0A832WNW2"/>
<evidence type="ECO:0000256" key="1">
    <source>
        <dbReference type="ARBA" id="ARBA00022596"/>
    </source>
</evidence>
<evidence type="ECO:0000313" key="5">
    <source>
        <dbReference type="EMBL" id="HII70054.1"/>
    </source>
</evidence>
<evidence type="ECO:0000256" key="4">
    <source>
        <dbReference type="ARBA" id="ARBA00023014"/>
    </source>
</evidence>
<reference evidence="5" key="1">
    <citation type="journal article" date="2020" name="bioRxiv">
        <title>A rank-normalized archaeal taxonomy based on genome phylogeny resolves widespread incomplete and uneven classifications.</title>
        <authorList>
            <person name="Rinke C."/>
            <person name="Chuvochina M."/>
            <person name="Mussig A.J."/>
            <person name="Chaumeil P.-A."/>
            <person name="Waite D.W."/>
            <person name="Whitman W.B."/>
            <person name="Parks D.H."/>
            <person name="Hugenholtz P."/>
        </authorList>
    </citation>
    <scope>NUCLEOTIDE SEQUENCE</scope>
    <source>
        <strain evidence="5">UBA8853</strain>
    </source>
</reference>
<accession>A0A832WNW2</accession>
<dbReference type="Proteomes" id="UP000619545">
    <property type="component" value="Unassembled WGS sequence"/>
</dbReference>
<organism evidence="5 6">
    <name type="scientific">Methanopyrus kandleri</name>
    <dbReference type="NCBI Taxonomy" id="2320"/>
    <lineage>
        <taxon>Archaea</taxon>
        <taxon>Methanobacteriati</taxon>
        <taxon>Methanobacteriota</taxon>
        <taxon>Methanomada group</taxon>
        <taxon>Methanopyri</taxon>
        <taxon>Methanopyrales</taxon>
        <taxon>Methanopyraceae</taxon>
        <taxon>Methanopyrus</taxon>
    </lineage>
</organism>
<dbReference type="Gene3D" id="3.40.50.2030">
    <property type="match status" value="2"/>
</dbReference>
<protein>
    <submittedName>
        <fullName evidence="5">Uncharacterized protein</fullName>
    </submittedName>
</protein>
<keyword evidence="3" id="KW-0408">Iron</keyword>
<keyword evidence="2" id="KW-0479">Metal-binding</keyword>
<dbReference type="GO" id="GO:0050418">
    <property type="term" value="F:hydroxylamine reductase activity"/>
    <property type="evidence" value="ECO:0007669"/>
    <property type="project" value="TreeGrafter"/>
</dbReference>
<evidence type="ECO:0000256" key="3">
    <source>
        <dbReference type="ARBA" id="ARBA00023004"/>
    </source>
</evidence>
<dbReference type="Pfam" id="PF03063">
    <property type="entry name" value="Prismane"/>
    <property type="match status" value="1"/>
</dbReference>
<dbReference type="InterPro" id="IPR011254">
    <property type="entry name" value="Prismane-like_sf"/>
</dbReference>
<gene>
    <name evidence="5" type="ORF">HA336_02320</name>
</gene>
<dbReference type="GeneID" id="1476820"/>
<comment type="caution">
    <text evidence="5">The sequence shown here is derived from an EMBL/GenBank/DDBJ whole genome shotgun (WGS) entry which is preliminary data.</text>
</comment>
<evidence type="ECO:0000313" key="6">
    <source>
        <dbReference type="Proteomes" id="UP000619545"/>
    </source>
</evidence>